<dbReference type="EMBL" id="JALDYZ010000016">
    <property type="protein sequence ID" value="MDI7924602.1"/>
    <property type="molecule type" value="Genomic_DNA"/>
</dbReference>
<name>A0AAE3QF06_9HYPH</name>
<dbReference type="Pfam" id="PF07157">
    <property type="entry name" value="DNA_circ_N"/>
    <property type="match status" value="1"/>
</dbReference>
<organism evidence="2 3">
    <name type="scientific">Ferirhizobium litorale</name>
    <dbReference type="NCBI Taxonomy" id="2927786"/>
    <lineage>
        <taxon>Bacteria</taxon>
        <taxon>Pseudomonadati</taxon>
        <taxon>Pseudomonadota</taxon>
        <taxon>Alphaproteobacteria</taxon>
        <taxon>Hyphomicrobiales</taxon>
        <taxon>Rhizobiaceae</taxon>
        <taxon>Ferirhizobium</taxon>
    </lineage>
</organism>
<protein>
    <submittedName>
        <fullName evidence="2">DNA circularization N-terminal domain-containing protein</fullName>
    </submittedName>
</protein>
<feature type="domain" description="DNA circulation N-terminal" evidence="1">
    <location>
        <begin position="8"/>
        <end position="92"/>
    </location>
</feature>
<dbReference type="InterPro" id="IPR009826">
    <property type="entry name" value="DNA_circ_N"/>
</dbReference>
<proteinExistence type="predicted"/>
<evidence type="ECO:0000313" key="3">
    <source>
        <dbReference type="Proteomes" id="UP001161580"/>
    </source>
</evidence>
<evidence type="ECO:0000313" key="2">
    <source>
        <dbReference type="EMBL" id="MDI7924602.1"/>
    </source>
</evidence>
<comment type="caution">
    <text evidence="2">The sequence shown here is derived from an EMBL/GenBank/DDBJ whole genome shotgun (WGS) entry which is preliminary data.</text>
</comment>
<gene>
    <name evidence="2" type="ORF">MRS75_21290</name>
</gene>
<reference evidence="2" key="1">
    <citation type="submission" date="2022-03" db="EMBL/GenBank/DDBJ databases">
        <title>Fererhizobium litorale gen. nov., sp. nov., isolated from sandy sediments of the Sea of Japan seashore.</title>
        <authorList>
            <person name="Romanenko L."/>
            <person name="Kurilenko V."/>
            <person name="Otstavnykh N."/>
            <person name="Svetashev V."/>
            <person name="Tekutyeva L."/>
            <person name="Isaeva M."/>
            <person name="Mikhailov V."/>
        </authorList>
    </citation>
    <scope>NUCLEOTIDE SEQUENCE</scope>
    <source>
        <strain evidence="2">KMM 9576</strain>
    </source>
</reference>
<accession>A0AAE3QF06</accession>
<keyword evidence="3" id="KW-1185">Reference proteome</keyword>
<dbReference type="RefSeq" id="WP_311794672.1">
    <property type="nucleotide sequence ID" value="NZ_JALDYZ010000016.1"/>
</dbReference>
<dbReference type="Proteomes" id="UP001161580">
    <property type="component" value="Unassembled WGS sequence"/>
</dbReference>
<dbReference type="AlphaFoldDB" id="A0AAE3QF06"/>
<sequence>MRDWANTLRRASYRGVEFWVEFEDLSAGKRLALHEHAGGRQTVVEELRLATPAYGLTIYLVSDLADIEAQALSAAMLADGPGYLMLPIDGGMMATVQDFRRSRGKDRHGYVSFDVTFIPTFGPGGAALSVGDVASAVAAGFAAAAAQFAKLF</sequence>
<evidence type="ECO:0000259" key="1">
    <source>
        <dbReference type="Pfam" id="PF07157"/>
    </source>
</evidence>